<dbReference type="EMBL" id="PGOL01001269">
    <property type="protein sequence ID" value="PKI59471.1"/>
    <property type="molecule type" value="Genomic_DNA"/>
</dbReference>
<comment type="caution">
    <text evidence="4">The sequence shown here is derived from an EMBL/GenBank/DDBJ whole genome shotgun (WGS) entry which is preliminary data.</text>
</comment>
<dbReference type="InterPro" id="IPR048913">
    <property type="entry name" value="BetaGal_gal-bd"/>
</dbReference>
<protein>
    <recommendedName>
        <fullName evidence="3">Beta-galactosidase galactose-binding domain-containing protein</fullName>
    </recommendedName>
</protein>
<dbReference type="Proteomes" id="UP000233551">
    <property type="component" value="Unassembled WGS sequence"/>
</dbReference>
<dbReference type="Gene3D" id="2.60.120.260">
    <property type="entry name" value="Galactose-binding domain-like"/>
    <property type="match status" value="2"/>
</dbReference>
<organism evidence="4 5">
    <name type="scientific">Punica granatum</name>
    <name type="common">Pomegranate</name>
    <dbReference type="NCBI Taxonomy" id="22663"/>
    <lineage>
        <taxon>Eukaryota</taxon>
        <taxon>Viridiplantae</taxon>
        <taxon>Streptophyta</taxon>
        <taxon>Embryophyta</taxon>
        <taxon>Tracheophyta</taxon>
        <taxon>Spermatophyta</taxon>
        <taxon>Magnoliopsida</taxon>
        <taxon>eudicotyledons</taxon>
        <taxon>Gunneridae</taxon>
        <taxon>Pentapetalae</taxon>
        <taxon>rosids</taxon>
        <taxon>malvids</taxon>
        <taxon>Myrtales</taxon>
        <taxon>Lythraceae</taxon>
        <taxon>Punica</taxon>
    </lineage>
</organism>
<reference evidence="4 5" key="1">
    <citation type="submission" date="2017-11" db="EMBL/GenBank/DDBJ databases">
        <title>De-novo sequencing of pomegranate (Punica granatum L.) genome.</title>
        <authorList>
            <person name="Akparov Z."/>
            <person name="Amiraslanov A."/>
            <person name="Hajiyeva S."/>
            <person name="Abbasov M."/>
            <person name="Kaur K."/>
            <person name="Hamwieh A."/>
            <person name="Solovyev V."/>
            <person name="Salamov A."/>
            <person name="Braich B."/>
            <person name="Kosarev P."/>
            <person name="Mahmoud A."/>
            <person name="Hajiyev E."/>
            <person name="Babayeva S."/>
            <person name="Izzatullayeva V."/>
            <person name="Mammadov A."/>
            <person name="Mammadov A."/>
            <person name="Sharifova S."/>
            <person name="Ojaghi J."/>
            <person name="Eynullazada K."/>
            <person name="Bayramov B."/>
            <person name="Abdulazimova A."/>
            <person name="Shahmuradov I."/>
        </authorList>
    </citation>
    <scope>NUCLEOTIDE SEQUENCE [LARGE SCALE GENOMIC DNA]</scope>
    <source>
        <strain evidence="5">cv. AG2017</strain>
        <tissue evidence="4">Leaf</tissue>
    </source>
</reference>
<dbReference type="InterPro" id="IPR008979">
    <property type="entry name" value="Galactose-bd-like_sf"/>
</dbReference>
<name>A0A2I0JT78_PUNGR</name>
<keyword evidence="5" id="KW-1185">Reference proteome</keyword>
<evidence type="ECO:0000313" key="4">
    <source>
        <dbReference type="EMBL" id="PKI59471.1"/>
    </source>
</evidence>
<accession>A0A2I0JT78</accession>
<feature type="domain" description="Beta-galactosidase galactose-binding" evidence="3">
    <location>
        <begin position="158"/>
        <end position="240"/>
    </location>
</feature>
<dbReference type="PRINTS" id="PR00742">
    <property type="entry name" value="GLHYDRLASE35"/>
</dbReference>
<keyword evidence="1" id="KW-0378">Hydrolase</keyword>
<dbReference type="STRING" id="22663.A0A2I0JT78"/>
<evidence type="ECO:0000256" key="1">
    <source>
        <dbReference type="ARBA" id="ARBA00022801"/>
    </source>
</evidence>
<feature type="domain" description="Beta-galactosidase galactose-binding" evidence="3">
    <location>
        <begin position="49"/>
        <end position="110"/>
    </location>
</feature>
<evidence type="ECO:0000313" key="5">
    <source>
        <dbReference type="Proteomes" id="UP000233551"/>
    </source>
</evidence>
<dbReference type="GO" id="GO:0004553">
    <property type="term" value="F:hydrolase activity, hydrolyzing O-glycosyl compounds"/>
    <property type="evidence" value="ECO:0007669"/>
    <property type="project" value="InterPro"/>
</dbReference>
<evidence type="ECO:0000259" key="3">
    <source>
        <dbReference type="Pfam" id="PF21467"/>
    </source>
</evidence>
<dbReference type="InterPro" id="IPR001944">
    <property type="entry name" value="Glycoside_Hdrlase_35"/>
</dbReference>
<dbReference type="SUPFAM" id="SSF49785">
    <property type="entry name" value="Galactose-binding domain-like"/>
    <property type="match status" value="2"/>
</dbReference>
<dbReference type="PANTHER" id="PTHR23421">
    <property type="entry name" value="BETA-GALACTOSIDASE RELATED"/>
    <property type="match status" value="1"/>
</dbReference>
<dbReference type="GO" id="GO:0005975">
    <property type="term" value="P:carbohydrate metabolic process"/>
    <property type="evidence" value="ECO:0007669"/>
    <property type="project" value="InterPro"/>
</dbReference>
<dbReference type="AlphaFoldDB" id="A0A2I0JT78"/>
<gene>
    <name evidence="4" type="ORF">CRG98_020102</name>
</gene>
<evidence type="ECO:0000256" key="2">
    <source>
        <dbReference type="ARBA" id="ARBA00023295"/>
    </source>
</evidence>
<proteinExistence type="predicted"/>
<dbReference type="Pfam" id="PF21467">
    <property type="entry name" value="BetaGal_gal-bd"/>
    <property type="match status" value="2"/>
</dbReference>
<sequence length="265" mass="29455">MEFQFLPLKTGLKPWESFNEGVSFVEEDSKISVAGLLEQLNMTRDATDYLWYTTSPSESFGGRSPLLRVQSAGHAMHVFINGQLSGSAFGTREKRRFNFAGNINLRVGTNRISLLSVAVGLQNQGSHFESWSTGIAGPVTLEGLDRGTRDLSWQKWSYKTYFDAPEEDEPLALDMGSMGKGQVWINGQSIGRYWTALAKGECGGCSYSGTYHPVRCQSRCGHPTQQWYHVPRSWLKPTDNLLVVFEEIGGDALRISLMKRSVSAA</sequence>
<keyword evidence="2" id="KW-0326">Glycosidase</keyword>